<evidence type="ECO:0000313" key="6">
    <source>
        <dbReference type="Proteomes" id="UP000442694"/>
    </source>
</evidence>
<dbReference type="Gene3D" id="3.10.105.10">
    <property type="entry name" value="Dipeptide-binding Protein, Domain 3"/>
    <property type="match status" value="1"/>
</dbReference>
<dbReference type="AlphaFoldDB" id="A0A833N6L6"/>
<dbReference type="GO" id="GO:1904680">
    <property type="term" value="F:peptide transmembrane transporter activity"/>
    <property type="evidence" value="ECO:0007669"/>
    <property type="project" value="TreeGrafter"/>
</dbReference>
<dbReference type="Pfam" id="PF00496">
    <property type="entry name" value="SBP_bac_5"/>
    <property type="match status" value="1"/>
</dbReference>
<gene>
    <name evidence="5" type="ORF">GCL57_02730</name>
</gene>
<reference evidence="5 6" key="1">
    <citation type="submission" date="2019-10" db="EMBL/GenBank/DDBJ databases">
        <title>New genus of Silvanigrellaceae.</title>
        <authorList>
            <person name="Pitt A."/>
            <person name="Hahn M.W."/>
        </authorList>
    </citation>
    <scope>NUCLEOTIDE SEQUENCE [LARGE SCALE GENOMIC DNA]</scope>
    <source>
        <strain evidence="5 6">33A1-SZDP</strain>
    </source>
</reference>
<evidence type="ECO:0000313" key="5">
    <source>
        <dbReference type="EMBL" id="KAB8033640.1"/>
    </source>
</evidence>
<dbReference type="InterPro" id="IPR000914">
    <property type="entry name" value="SBP_5_dom"/>
</dbReference>
<comment type="similarity">
    <text evidence="1">Belongs to the bacterial solute-binding protein 5 family.</text>
</comment>
<keyword evidence="3" id="KW-0732">Signal</keyword>
<proteinExistence type="inferred from homology"/>
<evidence type="ECO:0000256" key="2">
    <source>
        <dbReference type="ARBA" id="ARBA00022448"/>
    </source>
</evidence>
<dbReference type="EMBL" id="WFLN01000004">
    <property type="protein sequence ID" value="KAB8033640.1"/>
    <property type="molecule type" value="Genomic_DNA"/>
</dbReference>
<evidence type="ECO:0000256" key="1">
    <source>
        <dbReference type="ARBA" id="ARBA00005695"/>
    </source>
</evidence>
<organism evidence="5 6">
    <name type="scientific">Fluviispira multicolorata</name>
    <dbReference type="NCBI Taxonomy" id="2654512"/>
    <lineage>
        <taxon>Bacteria</taxon>
        <taxon>Pseudomonadati</taxon>
        <taxon>Bdellovibrionota</taxon>
        <taxon>Oligoflexia</taxon>
        <taxon>Silvanigrellales</taxon>
        <taxon>Silvanigrellaceae</taxon>
        <taxon>Fluviispira</taxon>
    </lineage>
</organism>
<comment type="caution">
    <text evidence="5">The sequence shown here is derived from an EMBL/GenBank/DDBJ whole genome shotgun (WGS) entry which is preliminary data.</text>
</comment>
<feature type="domain" description="Solute-binding protein family 5" evidence="4">
    <location>
        <begin position="70"/>
        <end position="218"/>
    </location>
</feature>
<evidence type="ECO:0000259" key="4">
    <source>
        <dbReference type="Pfam" id="PF00496"/>
    </source>
</evidence>
<accession>A0A833N6L6</accession>
<sequence length="505" mass="57963">MKKLFKIFLFIFFIQCKSLYGEKMKKDEIVFYSAAKSENPWIENAPGDLKNVFHTAILNLLVYMDTDFNIKPITLESFHWDYKNKYYVLTLKPDLYFTNGRKVTIEDLEFSLLRPFFAAAKNVGSMRLINVKGIEKIKLGTLYQSGLVEGIKILSSNSLAVIPSSPNPSFMYTLARSNYSLRPKEEFKKDLLNWKKWPIGVGPYKITNEDKENRKYTLELVNHNLLKDAPRKIIFELERISKPDITLKDPISSNDSSFKHIELSAPLGVRLFAFNYTSKLGNNAEFRKAINLSLKRNLITKETLIPSIPLNEVVTKGSIGRLNIVENQDLIEAKRLFKKVLGNQIDRVFKIPHTPDSDFLGNSYKTVIIKQLEMAGLKIEFIESNNLWNTFQDEFSDSPFRMLGKGADYYDPLMTFTMFKKGSPLINSYPNDDTLDTLMEEAKISPNRDILGLSIEKLSKYFTDNDIAIHLFSVPTIVHYNPQKIKSVGEQVGGQTFHLAHITMK</sequence>
<dbReference type="Gene3D" id="3.40.190.10">
    <property type="entry name" value="Periplasmic binding protein-like II"/>
    <property type="match status" value="1"/>
</dbReference>
<dbReference type="InterPro" id="IPR039424">
    <property type="entry name" value="SBP_5"/>
</dbReference>
<dbReference type="PANTHER" id="PTHR30290:SF9">
    <property type="entry name" value="OLIGOPEPTIDE-BINDING PROTEIN APPA"/>
    <property type="match status" value="1"/>
</dbReference>
<keyword evidence="6" id="KW-1185">Reference proteome</keyword>
<name>A0A833N6L6_9BACT</name>
<dbReference type="PANTHER" id="PTHR30290">
    <property type="entry name" value="PERIPLASMIC BINDING COMPONENT OF ABC TRANSPORTER"/>
    <property type="match status" value="1"/>
</dbReference>
<evidence type="ECO:0000256" key="3">
    <source>
        <dbReference type="ARBA" id="ARBA00022729"/>
    </source>
</evidence>
<keyword evidence="2" id="KW-0813">Transport</keyword>
<dbReference type="Proteomes" id="UP000442694">
    <property type="component" value="Unassembled WGS sequence"/>
</dbReference>
<dbReference type="SUPFAM" id="SSF53850">
    <property type="entry name" value="Periplasmic binding protein-like II"/>
    <property type="match status" value="1"/>
</dbReference>
<dbReference type="GO" id="GO:0015833">
    <property type="term" value="P:peptide transport"/>
    <property type="evidence" value="ECO:0007669"/>
    <property type="project" value="TreeGrafter"/>
</dbReference>
<protein>
    <recommendedName>
        <fullName evidence="4">Solute-binding protein family 5 domain-containing protein</fullName>
    </recommendedName>
</protein>